<dbReference type="PANTHER" id="PTHR22789">
    <property type="entry name" value="FUCULOSE PHOSPHATE ALDOLASE"/>
    <property type="match status" value="1"/>
</dbReference>
<accession>A0A2P2DAY0</accession>
<keyword evidence="1" id="KW-0479">Metal-binding</keyword>
<evidence type="ECO:0000259" key="3">
    <source>
        <dbReference type="SMART" id="SM01007"/>
    </source>
</evidence>
<dbReference type="GO" id="GO:0046872">
    <property type="term" value="F:metal ion binding"/>
    <property type="evidence" value="ECO:0007669"/>
    <property type="project" value="UniProtKB-KW"/>
</dbReference>
<dbReference type="EMBL" id="BFAZ01000006">
    <property type="protein sequence ID" value="GBF41802.1"/>
    <property type="molecule type" value="Genomic_DNA"/>
</dbReference>
<dbReference type="GO" id="GO:0005829">
    <property type="term" value="C:cytosol"/>
    <property type="evidence" value="ECO:0007669"/>
    <property type="project" value="TreeGrafter"/>
</dbReference>
<sequence length="222" mass="24620">MTLDQKKTKSIQKEMITACIQLADLGFLAGIGGNLAVRVDETYMVVTPSASDYYTMKPEDLCVLRIDTLQMVEGTKQPTTESGIHASFFKKRPDINVSLHTHQPLASAITLLGKDLILSEKETKERLGDRLVMVSYAPSGTSFLVRAFQSKITDKTNGYLLKNHGIVCGAKDLKSAIRSVSLIEKEASEFLRKSIQNHPNPNRLSARVIKQINTIFLSARHT</sequence>
<evidence type="ECO:0000256" key="1">
    <source>
        <dbReference type="ARBA" id="ARBA00022723"/>
    </source>
</evidence>
<evidence type="ECO:0000313" key="5">
    <source>
        <dbReference type="Proteomes" id="UP000245206"/>
    </source>
</evidence>
<keyword evidence="5" id="KW-1185">Reference proteome</keyword>
<dbReference type="Gene3D" id="3.40.225.10">
    <property type="entry name" value="Class II aldolase/adducin N-terminal domain"/>
    <property type="match status" value="1"/>
</dbReference>
<organism evidence="4 5">
    <name type="scientific">Leptospira ellinghausenii</name>
    <dbReference type="NCBI Taxonomy" id="1917822"/>
    <lineage>
        <taxon>Bacteria</taxon>
        <taxon>Pseudomonadati</taxon>
        <taxon>Spirochaetota</taxon>
        <taxon>Spirochaetia</taxon>
        <taxon>Leptospirales</taxon>
        <taxon>Leptospiraceae</taxon>
        <taxon>Leptospira</taxon>
    </lineage>
</organism>
<comment type="caution">
    <text evidence="4">The sequence shown here is derived from an EMBL/GenBank/DDBJ whole genome shotgun (WGS) entry which is preliminary data.</text>
</comment>
<dbReference type="SMART" id="SM01007">
    <property type="entry name" value="Aldolase_II"/>
    <property type="match status" value="1"/>
</dbReference>
<keyword evidence="2" id="KW-0456">Lyase</keyword>
<dbReference type="AlphaFoldDB" id="A0A2P2DAY0"/>
<dbReference type="OrthoDB" id="9786287at2"/>
<dbReference type="Pfam" id="PF00596">
    <property type="entry name" value="Aldolase_II"/>
    <property type="match status" value="1"/>
</dbReference>
<dbReference type="InterPro" id="IPR036409">
    <property type="entry name" value="Aldolase_II/adducin_N_sf"/>
</dbReference>
<dbReference type="InterPro" id="IPR001303">
    <property type="entry name" value="Aldolase_II/adducin_N"/>
</dbReference>
<dbReference type="RefSeq" id="WP_108958974.1">
    <property type="nucleotide sequence ID" value="NZ_BFAZ01000006.1"/>
</dbReference>
<proteinExistence type="predicted"/>
<name>A0A2P2DAY0_9LEPT</name>
<evidence type="ECO:0000256" key="2">
    <source>
        <dbReference type="ARBA" id="ARBA00023239"/>
    </source>
</evidence>
<dbReference type="PANTHER" id="PTHR22789:SF0">
    <property type="entry name" value="3-OXO-TETRONATE 4-PHOSPHATE DECARBOXYLASE-RELATED"/>
    <property type="match status" value="1"/>
</dbReference>
<feature type="domain" description="Class II aldolase/adducin N-terminal" evidence="3">
    <location>
        <begin position="13"/>
        <end position="191"/>
    </location>
</feature>
<dbReference type="SUPFAM" id="SSF53639">
    <property type="entry name" value="AraD/HMP-PK domain-like"/>
    <property type="match status" value="1"/>
</dbReference>
<evidence type="ECO:0000313" key="4">
    <source>
        <dbReference type="EMBL" id="GBF41802.1"/>
    </source>
</evidence>
<dbReference type="InterPro" id="IPR050197">
    <property type="entry name" value="Aldolase_class_II_sugar_metab"/>
</dbReference>
<protein>
    <submittedName>
        <fullName evidence="4">Aldolase/epimerase</fullName>
    </submittedName>
</protein>
<dbReference type="Proteomes" id="UP000245206">
    <property type="component" value="Unassembled WGS sequence"/>
</dbReference>
<dbReference type="GO" id="GO:0016832">
    <property type="term" value="F:aldehyde-lyase activity"/>
    <property type="evidence" value="ECO:0007669"/>
    <property type="project" value="TreeGrafter"/>
</dbReference>
<reference evidence="5" key="1">
    <citation type="journal article" date="2019" name="Microbiol. Immunol.">
        <title>Molecular and phenotypic characterization of Leptospira johnsonii sp. nov., Leptospira ellinghausenii sp. nov. and Leptospira ryugenii sp. nov. isolated from soil and water in Japan.</title>
        <authorList>
            <person name="Masuzawa T."/>
            <person name="Saito M."/>
            <person name="Nakao R."/>
            <person name="Nikaido Y."/>
            <person name="Matsumoto M."/>
            <person name="Ogawa M."/>
            <person name="Yokoyama M."/>
            <person name="Hidaka Y."/>
            <person name="Tomita J."/>
            <person name="Sakakibara K."/>
            <person name="Suzuki K."/>
            <person name="Yasuda S."/>
            <person name="Sato H."/>
            <person name="Yamaguchi M."/>
            <person name="Yoshida S.I."/>
            <person name="Koizumi N."/>
            <person name="Kawamura Y."/>
        </authorList>
    </citation>
    <scope>NUCLEOTIDE SEQUENCE [LARGE SCALE GENOMIC DNA]</scope>
    <source>
        <strain evidence="5">E18</strain>
    </source>
</reference>
<dbReference type="GO" id="GO:0019323">
    <property type="term" value="P:pentose catabolic process"/>
    <property type="evidence" value="ECO:0007669"/>
    <property type="project" value="TreeGrafter"/>
</dbReference>
<gene>
    <name evidence="4" type="ORF">LPTSP2_10830</name>
</gene>